<feature type="compositionally biased region" description="Polar residues" evidence="1">
    <location>
        <begin position="705"/>
        <end position="717"/>
    </location>
</feature>
<dbReference type="Proteomes" id="UP000272833">
    <property type="component" value="Unassembled WGS sequence"/>
</dbReference>
<accession>A0A061CYC2</accession>
<evidence type="ECO:0000256" key="1">
    <source>
        <dbReference type="SAM" id="MobiDB-lite"/>
    </source>
</evidence>
<dbReference type="Pfam" id="PF10139">
    <property type="entry name" value="Virul_Fac"/>
    <property type="match status" value="1"/>
</dbReference>
<dbReference type="InterPro" id="IPR017030">
    <property type="entry name" value="Vir_effector_SfrC"/>
</dbReference>
<name>A0A061CYC2_ECTOL</name>
<evidence type="ECO:0000313" key="2">
    <source>
        <dbReference type="EMBL" id="MDH1338988.1"/>
    </source>
</evidence>
<sequence length="904" mass="100108">MSNSPEQLTRHWAAIHTGAGEAIRWIGDVRRSAPRLDNEADDLILSLRRVRNTARRLGGVSGLPMTVGFFGLSQAGKSYLISTLAAGANGKLETDFGGSRLDFLTHVNPPGGGKEATGLVTRFSRTARPGPDDFPLELKLFGEVEVAKVLANSFFNDFNTEKVSYRFDEAAIRQLLKELGQRRQLKPVPGVSEDDVVALWDYLQGSFPASLSGLAGYYWPVAVELAPWLAVEDRTRLFSIFWGEINELSEAYQSFARTLSSLGNADRVFAPLDALVRQTDKGLSQADSIMNVDMLERLGKDSDKRIGVRPFIDGELRASVELSLAQLAALTVELVFPLVEPTSEPLFEQVDLLDFPGYRGRLSVESLDDVRRAVSSDEASPVAQLILRGKVAYLFERYTDSQEMNVLIVCTPSNKQSDVTAVGPVLTRWIDKTQGAKPEERALRKPGLLWAITMFDMRIGSDLDKGEDLLRLGWGSGGMMKMTMLERFGQYTWLQEWTAGQPFDNTFLVRKPRMKVTFLDVQAGEEIGINAAAQDSLGLMRSTFVEDETVQRHVNQPQQAWDAMLELNDGGMGRISQYLRGVALREVKLGRIREQLDDVLHLLDNRLGHWYQAEGAGELEKKRKIAKQIFDAVWPRRILLGELLQRMQLPDDLVRGLYLRADDEEPTALVSDSASSGVVSGGALNLGDDLGHDDGFDLFGDSESAPRSSSNALPLRSSGSDARFAQAVLREWISHLRHLPEDMRLMTYLGFSKPAVEALVDELITGASRLDLQTRLLQAIVSTEQIGTKREQLAGRQVLTAKTVLGDFIGWLGFIESPLEQRPDSRIERGAKLFQAPPVIVPGKLPQLPAQPLEHTRNYVGDWLVALAKIAEDNAGHSAGREITPEQNETLGKVLATLHADRTE</sequence>
<evidence type="ECO:0000313" key="3">
    <source>
        <dbReference type="EMBL" id="RRW37027.1"/>
    </source>
</evidence>
<proteinExistence type="predicted"/>
<dbReference type="PIRSF" id="PIRSF034586">
    <property type="entry name" value="Vir_effector_SfrC"/>
    <property type="match status" value="1"/>
</dbReference>
<dbReference type="Proteomes" id="UP001161697">
    <property type="component" value="Unassembled WGS sequence"/>
</dbReference>
<dbReference type="RefSeq" id="WP_004425306.1">
    <property type="nucleotide sequence ID" value="NZ_CP104579.1"/>
</dbReference>
<reference evidence="2" key="2">
    <citation type="submission" date="2022-09" db="EMBL/GenBank/DDBJ databases">
        <title>Intensive care unit water sources are persistently colonized with multi-drug resistant bacteria and are the site of extensive horizontal gene transfer of antibiotic resistance genes.</title>
        <authorList>
            <person name="Diorio-Toth L."/>
        </authorList>
    </citation>
    <scope>NUCLEOTIDE SEQUENCE</scope>
    <source>
        <strain evidence="2">GD03704</strain>
    </source>
</reference>
<gene>
    <name evidence="3" type="ORF">EGJ44_10190</name>
    <name evidence="2" type="ORF">N5J11_07005</name>
</gene>
<accession>A0A427HQV3</accession>
<feature type="region of interest" description="Disordered" evidence="1">
    <location>
        <begin position="697"/>
        <end position="717"/>
    </location>
</feature>
<dbReference type="EMBL" id="RHRS01000021">
    <property type="protein sequence ID" value="RRW37027.1"/>
    <property type="molecule type" value="Genomic_DNA"/>
</dbReference>
<protein>
    <submittedName>
        <fullName evidence="2">Virulence factor</fullName>
    </submittedName>
</protein>
<evidence type="ECO:0000313" key="4">
    <source>
        <dbReference type="Proteomes" id="UP000272833"/>
    </source>
</evidence>
<comment type="caution">
    <text evidence="3">The sequence shown here is derived from an EMBL/GenBank/DDBJ whole genome shotgun (WGS) entry which is preliminary data.</text>
</comment>
<reference evidence="3 4" key="1">
    <citation type="submission" date="2018-10" db="EMBL/GenBank/DDBJ databases">
        <title>Transmission dynamics of multidrug resistant bacteria on intensive care unit surfaces.</title>
        <authorList>
            <person name="D'Souza A.W."/>
            <person name="Potter R.F."/>
            <person name="Wallace M."/>
            <person name="Shupe A."/>
            <person name="Patel S."/>
            <person name="Sun S."/>
            <person name="Gul D."/>
            <person name="Kwon J.H."/>
            <person name="Andleeb S."/>
            <person name="Burnham C.-A.D."/>
            <person name="Dantas G."/>
        </authorList>
    </citation>
    <scope>NUCLEOTIDE SEQUENCE [LARGE SCALE GENOMIC DNA]</scope>
    <source>
        <strain evidence="3 4">PO_271</strain>
    </source>
</reference>
<dbReference type="EMBL" id="JAOCJE010000001">
    <property type="protein sequence ID" value="MDH1338988.1"/>
    <property type="molecule type" value="Genomic_DNA"/>
</dbReference>
<organism evidence="3 4">
    <name type="scientific">Ectopseudomonas oleovorans</name>
    <name type="common">Pseudomonas oleovorans</name>
    <dbReference type="NCBI Taxonomy" id="301"/>
    <lineage>
        <taxon>Bacteria</taxon>
        <taxon>Pseudomonadati</taxon>
        <taxon>Pseudomonadota</taxon>
        <taxon>Gammaproteobacteria</taxon>
        <taxon>Pseudomonadales</taxon>
        <taxon>Pseudomonadaceae</taxon>
        <taxon>Ectopseudomonas</taxon>
    </lineage>
</organism>
<dbReference type="AlphaFoldDB" id="A0A061CYC2"/>